<evidence type="ECO:0000256" key="4">
    <source>
        <dbReference type="PROSITE-ProRule" id="PRU00335"/>
    </source>
</evidence>
<dbReference type="PRINTS" id="PR00455">
    <property type="entry name" value="HTHTETR"/>
</dbReference>
<keyword evidence="3" id="KW-0804">Transcription</keyword>
<dbReference type="Pfam" id="PF00440">
    <property type="entry name" value="TetR_N"/>
    <property type="match status" value="1"/>
</dbReference>
<gene>
    <name evidence="7" type="ORF">MVAC_05382</name>
</gene>
<dbReference type="SUPFAM" id="SSF48498">
    <property type="entry name" value="Tetracyclin repressor-like, C-terminal domain"/>
    <property type="match status" value="1"/>
</dbReference>
<accession>K0VK57</accession>
<name>K0VK57_MYCVA</name>
<feature type="DNA-binding region" description="H-T-H motif" evidence="4">
    <location>
        <begin position="48"/>
        <end position="67"/>
    </location>
</feature>
<comment type="caution">
    <text evidence="7">The sequence shown here is derived from an EMBL/GenBank/DDBJ whole genome shotgun (WGS) entry which is preliminary data.</text>
</comment>
<evidence type="ECO:0000313" key="7">
    <source>
        <dbReference type="EMBL" id="EJZ11449.1"/>
    </source>
</evidence>
<evidence type="ECO:0000256" key="1">
    <source>
        <dbReference type="ARBA" id="ARBA00023015"/>
    </source>
</evidence>
<sequence length="234" mass="25452">MAYHDRVTKAASQGGRPRRSGVVADDPRGDILKAAAELFAAKGFASTRMDAIAERAGLGQSSLYYWFRSKDEILRGIMNQNRVSLEAARVLSERDEPAAVRLYIVLYQDVVQMCTAPLNFYDLEQAAKKQPEVFSDFQDDYDELSARLTSIIGEGVASGEFIDVAPAEFARTALSLNEGSQYRFHANGQRRDALHAVADAAARTSLRAVMSDVRALPGVQEAARAGIAGFSSAV</sequence>
<dbReference type="PANTHER" id="PTHR30055">
    <property type="entry name" value="HTH-TYPE TRANSCRIPTIONAL REGULATOR RUTR"/>
    <property type="match status" value="1"/>
</dbReference>
<feature type="domain" description="HTH tetR-type" evidence="6">
    <location>
        <begin position="25"/>
        <end position="85"/>
    </location>
</feature>
<dbReference type="GO" id="GO:0003700">
    <property type="term" value="F:DNA-binding transcription factor activity"/>
    <property type="evidence" value="ECO:0007669"/>
    <property type="project" value="TreeGrafter"/>
</dbReference>
<dbReference type="PATRIC" id="fig|1194972.3.peg.1089"/>
<dbReference type="InterPro" id="IPR050109">
    <property type="entry name" value="HTH-type_TetR-like_transc_reg"/>
</dbReference>
<organism evidence="7 8">
    <name type="scientific">Mycolicibacterium vaccae ATCC 25954</name>
    <dbReference type="NCBI Taxonomy" id="1194972"/>
    <lineage>
        <taxon>Bacteria</taxon>
        <taxon>Bacillati</taxon>
        <taxon>Actinomycetota</taxon>
        <taxon>Actinomycetes</taxon>
        <taxon>Mycobacteriales</taxon>
        <taxon>Mycobacteriaceae</taxon>
        <taxon>Mycolicibacterium</taxon>
    </lineage>
</organism>
<dbReference type="InterPro" id="IPR009057">
    <property type="entry name" value="Homeodomain-like_sf"/>
</dbReference>
<dbReference type="eggNOG" id="COG1309">
    <property type="taxonomic scope" value="Bacteria"/>
</dbReference>
<dbReference type="EMBL" id="ALQA01000008">
    <property type="protein sequence ID" value="EJZ11449.1"/>
    <property type="molecule type" value="Genomic_DNA"/>
</dbReference>
<evidence type="ECO:0000256" key="3">
    <source>
        <dbReference type="ARBA" id="ARBA00023163"/>
    </source>
</evidence>
<dbReference type="PANTHER" id="PTHR30055:SF234">
    <property type="entry name" value="HTH-TYPE TRANSCRIPTIONAL REGULATOR BETI"/>
    <property type="match status" value="1"/>
</dbReference>
<keyword evidence="8" id="KW-1185">Reference proteome</keyword>
<dbReference type="Gene3D" id="1.10.357.10">
    <property type="entry name" value="Tetracycline Repressor, domain 2"/>
    <property type="match status" value="1"/>
</dbReference>
<dbReference type="InterPro" id="IPR001647">
    <property type="entry name" value="HTH_TetR"/>
</dbReference>
<proteinExistence type="predicted"/>
<dbReference type="HOGENOM" id="CLU_069356_20_0_11"/>
<evidence type="ECO:0000256" key="2">
    <source>
        <dbReference type="ARBA" id="ARBA00023125"/>
    </source>
</evidence>
<dbReference type="PROSITE" id="PS50977">
    <property type="entry name" value="HTH_TETR_2"/>
    <property type="match status" value="1"/>
</dbReference>
<dbReference type="Proteomes" id="UP000006072">
    <property type="component" value="Unassembled WGS sequence"/>
</dbReference>
<evidence type="ECO:0000313" key="8">
    <source>
        <dbReference type="Proteomes" id="UP000006072"/>
    </source>
</evidence>
<dbReference type="AlphaFoldDB" id="K0VK57"/>
<dbReference type="SUPFAM" id="SSF46689">
    <property type="entry name" value="Homeodomain-like"/>
    <property type="match status" value="1"/>
</dbReference>
<reference evidence="7 8" key="1">
    <citation type="journal article" date="2012" name="J. Bacteriol.">
        <title>Complete Genome Sequence of Mycobacterium vaccae Type Strain ATCC 25954.</title>
        <authorList>
            <person name="Ho Y.S."/>
            <person name="Adroub S.A."/>
            <person name="Abadi M."/>
            <person name="Al Alwan B."/>
            <person name="Alkhateeb R."/>
            <person name="Gao G."/>
            <person name="Ragab A."/>
            <person name="Ali S."/>
            <person name="van Soolingen D."/>
            <person name="Bitter W."/>
            <person name="Pain A."/>
            <person name="Abdallah A.M."/>
        </authorList>
    </citation>
    <scope>NUCLEOTIDE SEQUENCE [LARGE SCALE GENOMIC DNA]</scope>
    <source>
        <strain evidence="7 8">ATCC 25954</strain>
    </source>
</reference>
<dbReference type="InterPro" id="IPR036271">
    <property type="entry name" value="Tet_transcr_reg_TetR-rel_C_sf"/>
</dbReference>
<dbReference type="GO" id="GO:0000976">
    <property type="term" value="F:transcription cis-regulatory region binding"/>
    <property type="evidence" value="ECO:0007669"/>
    <property type="project" value="TreeGrafter"/>
</dbReference>
<keyword evidence="1" id="KW-0805">Transcription regulation</keyword>
<evidence type="ECO:0000256" key="5">
    <source>
        <dbReference type="SAM" id="MobiDB-lite"/>
    </source>
</evidence>
<feature type="region of interest" description="Disordered" evidence="5">
    <location>
        <begin position="1"/>
        <end position="25"/>
    </location>
</feature>
<keyword evidence="2 4" id="KW-0238">DNA-binding</keyword>
<evidence type="ECO:0000259" key="6">
    <source>
        <dbReference type="PROSITE" id="PS50977"/>
    </source>
</evidence>
<protein>
    <submittedName>
        <fullName evidence="7">TetR family transcriptional regulator</fullName>
    </submittedName>
</protein>